<accession>A0A4U5NXP4</accession>
<evidence type="ECO:0000313" key="3">
    <source>
        <dbReference type="Proteomes" id="UP000298663"/>
    </source>
</evidence>
<dbReference type="PROSITE" id="PS51257">
    <property type="entry name" value="PROKAR_LIPOPROTEIN"/>
    <property type="match status" value="1"/>
</dbReference>
<reference evidence="2 3" key="2">
    <citation type="journal article" date="2019" name="G3 (Bethesda)">
        <title>Hybrid Assembly of the Genome of the Entomopathogenic Nematode Steinernema carpocapsae Identifies the X-Chromosome.</title>
        <authorList>
            <person name="Serra L."/>
            <person name="Macchietto M."/>
            <person name="Macias-Munoz A."/>
            <person name="McGill C.J."/>
            <person name="Rodriguez I.M."/>
            <person name="Rodriguez B."/>
            <person name="Murad R."/>
            <person name="Mortazavi A."/>
        </authorList>
    </citation>
    <scope>NUCLEOTIDE SEQUENCE [LARGE SCALE GENOMIC DNA]</scope>
    <source>
        <strain evidence="2 3">ALL</strain>
    </source>
</reference>
<protein>
    <submittedName>
        <fullName evidence="2">Uncharacterized protein</fullName>
    </submittedName>
</protein>
<keyword evidence="1" id="KW-0812">Transmembrane</keyword>
<dbReference type="EMBL" id="AZBU02000003">
    <property type="protein sequence ID" value="TKR88063.1"/>
    <property type="molecule type" value="Genomic_DNA"/>
</dbReference>
<dbReference type="STRING" id="34508.A0A4U5NXP4"/>
<sequence>MLDTARSARKCQFFKVLCAFLICVLTFAFLSCLRTSTAPKTQKSEPTMIGLEQWFANFTQYSWTDNSPESLAEIPRPVMEYMIYGTFKSAEIASFVGGLVVHPLYRIYLRSRVTPETMTNNTFKIIRTQCRRLQGRFLIGGLVAGPLTTLAYIQLSGMSERELKDKCYQVRCNAKELTWDRTTLCLGFIGWYWKRFQGAVDGINLALLYAIVNEKLISKHTTPILFDKVQVEDRLPGGHEERDSTMSALRRFLRERKISMEEEKKDE</sequence>
<proteinExistence type="predicted"/>
<dbReference type="PANTHER" id="PTHR38636">
    <property type="entry name" value="PROTEIN CBG20488"/>
    <property type="match status" value="1"/>
</dbReference>
<evidence type="ECO:0000256" key="1">
    <source>
        <dbReference type="SAM" id="Phobius"/>
    </source>
</evidence>
<feature type="transmembrane region" description="Helical" evidence="1">
    <location>
        <begin position="137"/>
        <end position="155"/>
    </location>
</feature>
<dbReference type="Pfam" id="PF08560">
    <property type="entry name" value="DUF1757"/>
    <property type="match status" value="1"/>
</dbReference>
<dbReference type="InterPro" id="IPR013869">
    <property type="entry name" value="DUF1757"/>
</dbReference>
<keyword evidence="1" id="KW-1133">Transmembrane helix</keyword>
<organism evidence="2 3">
    <name type="scientific">Steinernema carpocapsae</name>
    <name type="common">Entomopathogenic nematode</name>
    <dbReference type="NCBI Taxonomy" id="34508"/>
    <lineage>
        <taxon>Eukaryota</taxon>
        <taxon>Metazoa</taxon>
        <taxon>Ecdysozoa</taxon>
        <taxon>Nematoda</taxon>
        <taxon>Chromadorea</taxon>
        <taxon>Rhabditida</taxon>
        <taxon>Tylenchina</taxon>
        <taxon>Panagrolaimomorpha</taxon>
        <taxon>Strongyloidoidea</taxon>
        <taxon>Steinernematidae</taxon>
        <taxon>Steinernema</taxon>
    </lineage>
</organism>
<reference evidence="2 3" key="1">
    <citation type="journal article" date="2015" name="Genome Biol.">
        <title>Comparative genomics of Steinernema reveals deeply conserved gene regulatory networks.</title>
        <authorList>
            <person name="Dillman A.R."/>
            <person name="Macchietto M."/>
            <person name="Porter C.F."/>
            <person name="Rogers A."/>
            <person name="Williams B."/>
            <person name="Antoshechkin I."/>
            <person name="Lee M.M."/>
            <person name="Goodwin Z."/>
            <person name="Lu X."/>
            <person name="Lewis E.E."/>
            <person name="Goodrich-Blair H."/>
            <person name="Stock S.P."/>
            <person name="Adams B.J."/>
            <person name="Sternberg P.W."/>
            <person name="Mortazavi A."/>
        </authorList>
    </citation>
    <scope>NUCLEOTIDE SEQUENCE [LARGE SCALE GENOMIC DNA]</scope>
    <source>
        <strain evidence="2 3">ALL</strain>
    </source>
</reference>
<dbReference type="PANTHER" id="PTHR38636:SF2">
    <property type="entry name" value="TRANSCELLULAR CHAPERONE SIGNALING (X)CROSS TISSUE"/>
    <property type="match status" value="1"/>
</dbReference>
<keyword evidence="3" id="KW-1185">Reference proteome</keyword>
<evidence type="ECO:0000313" key="2">
    <source>
        <dbReference type="EMBL" id="TKR88063.1"/>
    </source>
</evidence>
<feature type="transmembrane region" description="Helical" evidence="1">
    <location>
        <begin position="12"/>
        <end position="33"/>
    </location>
</feature>
<gene>
    <name evidence="2" type="ORF">L596_012360</name>
</gene>
<dbReference type="Proteomes" id="UP000298663">
    <property type="component" value="Unassembled WGS sequence"/>
</dbReference>
<dbReference type="AlphaFoldDB" id="A0A4U5NXP4"/>
<comment type="caution">
    <text evidence="2">The sequence shown here is derived from an EMBL/GenBank/DDBJ whole genome shotgun (WGS) entry which is preliminary data.</text>
</comment>
<dbReference type="OrthoDB" id="5793798at2759"/>
<name>A0A4U5NXP4_STECR</name>
<keyword evidence="1" id="KW-0472">Membrane</keyword>